<evidence type="ECO:0000256" key="1">
    <source>
        <dbReference type="SAM" id="MobiDB-lite"/>
    </source>
</evidence>
<feature type="compositionally biased region" description="Low complexity" evidence="1">
    <location>
        <begin position="105"/>
        <end position="119"/>
    </location>
</feature>
<evidence type="ECO:0000313" key="3">
    <source>
        <dbReference type="Proteomes" id="UP001597046"/>
    </source>
</evidence>
<name>A0ABW3MTD7_9MICO</name>
<keyword evidence="3" id="KW-1185">Reference proteome</keyword>
<proteinExistence type="predicted"/>
<organism evidence="2 3">
    <name type="scientific">Terrabacter terrigena</name>
    <dbReference type="NCBI Taxonomy" id="574718"/>
    <lineage>
        <taxon>Bacteria</taxon>
        <taxon>Bacillati</taxon>
        <taxon>Actinomycetota</taxon>
        <taxon>Actinomycetes</taxon>
        <taxon>Micrococcales</taxon>
        <taxon>Intrasporangiaceae</taxon>
        <taxon>Terrabacter</taxon>
    </lineage>
</organism>
<gene>
    <name evidence="2" type="ORF">ACFQ2V_05600</name>
</gene>
<protein>
    <submittedName>
        <fullName evidence="2">TadE family type IV pilus minor pilin</fullName>
    </submittedName>
</protein>
<accession>A0ABW3MTD7</accession>
<dbReference type="NCBIfam" id="NF041390">
    <property type="entry name" value="TadE_Rv3655c"/>
    <property type="match status" value="1"/>
</dbReference>
<dbReference type="EMBL" id="JBHTKH010000002">
    <property type="protein sequence ID" value="MFD1053776.1"/>
    <property type="molecule type" value="Genomic_DNA"/>
</dbReference>
<comment type="caution">
    <text evidence="2">The sequence shown here is derived from an EMBL/GenBank/DDBJ whole genome shotgun (WGS) entry which is preliminary data.</text>
</comment>
<sequence>MVTAELAVAIPSVVLVLALCLVAVQAAIDQIRCIDAARIASRAAARGDDDGRVRSLAAQAAPSGARVAVTGGGGAARVTVTARTGGWGVLPGWDLEATAETPVESGSSGPSGRPGRSGP</sequence>
<reference evidence="3" key="1">
    <citation type="journal article" date="2019" name="Int. J. Syst. Evol. Microbiol.">
        <title>The Global Catalogue of Microorganisms (GCM) 10K type strain sequencing project: providing services to taxonomists for standard genome sequencing and annotation.</title>
        <authorList>
            <consortium name="The Broad Institute Genomics Platform"/>
            <consortium name="The Broad Institute Genome Sequencing Center for Infectious Disease"/>
            <person name="Wu L."/>
            <person name="Ma J."/>
        </authorList>
    </citation>
    <scope>NUCLEOTIDE SEQUENCE [LARGE SCALE GENOMIC DNA]</scope>
    <source>
        <strain evidence="3">CCUG 57508</strain>
    </source>
</reference>
<evidence type="ECO:0000313" key="2">
    <source>
        <dbReference type="EMBL" id="MFD1053776.1"/>
    </source>
</evidence>
<dbReference type="InterPro" id="IPR049790">
    <property type="entry name" value="Rv3655c/TadE"/>
</dbReference>
<dbReference type="RefSeq" id="WP_386051519.1">
    <property type="nucleotide sequence ID" value="NZ_JBHTKH010000002.1"/>
</dbReference>
<feature type="region of interest" description="Disordered" evidence="1">
    <location>
        <begin position="98"/>
        <end position="119"/>
    </location>
</feature>
<dbReference type="Proteomes" id="UP001597046">
    <property type="component" value="Unassembled WGS sequence"/>
</dbReference>